<reference evidence="3 4" key="1">
    <citation type="submission" date="2018-09" db="EMBL/GenBank/DDBJ databases">
        <title>Paenibacillus SK2017-BO5.</title>
        <authorList>
            <person name="Piskunova J.V."/>
            <person name="Dubiley S.A."/>
            <person name="Severinov K.V."/>
        </authorList>
    </citation>
    <scope>NUCLEOTIDE SEQUENCE [LARGE SCALE GENOMIC DNA]</scope>
    <source>
        <strain evidence="3 4">BO5</strain>
    </source>
</reference>
<feature type="domain" description="Inositolphosphotransferase Aur1/Ipt1" evidence="2">
    <location>
        <begin position="83"/>
        <end position="253"/>
    </location>
</feature>
<feature type="transmembrane region" description="Helical" evidence="1">
    <location>
        <begin position="106"/>
        <end position="126"/>
    </location>
</feature>
<name>A0A3A3GYI6_PANTH</name>
<evidence type="ECO:0000259" key="2">
    <source>
        <dbReference type="Pfam" id="PF14378"/>
    </source>
</evidence>
<dbReference type="InterPro" id="IPR036938">
    <property type="entry name" value="PAP2/HPO_sf"/>
</dbReference>
<protein>
    <submittedName>
        <fullName evidence="3">Inositol phosphorylceramide synthase</fullName>
    </submittedName>
</protein>
<feature type="transmembrane region" description="Helical" evidence="1">
    <location>
        <begin position="215"/>
        <end position="235"/>
    </location>
</feature>
<keyword evidence="1" id="KW-1133">Transmembrane helix</keyword>
<comment type="caution">
    <text evidence="3">The sequence shown here is derived from an EMBL/GenBank/DDBJ whole genome shotgun (WGS) entry which is preliminary data.</text>
</comment>
<evidence type="ECO:0000313" key="4">
    <source>
        <dbReference type="Proteomes" id="UP000266177"/>
    </source>
</evidence>
<accession>A0A3A3GYI6</accession>
<dbReference type="SUPFAM" id="SSF48317">
    <property type="entry name" value="Acid phosphatase/Vanadium-dependent haloperoxidase"/>
    <property type="match status" value="1"/>
</dbReference>
<evidence type="ECO:0000313" key="3">
    <source>
        <dbReference type="EMBL" id="RJG21225.1"/>
    </source>
</evidence>
<dbReference type="EMBL" id="QYZD01000026">
    <property type="protein sequence ID" value="RJG21225.1"/>
    <property type="molecule type" value="Genomic_DNA"/>
</dbReference>
<gene>
    <name evidence="3" type="ORF">DQX05_22215</name>
</gene>
<keyword evidence="1" id="KW-0812">Transmembrane</keyword>
<dbReference type="Proteomes" id="UP000266177">
    <property type="component" value="Unassembled WGS sequence"/>
</dbReference>
<organism evidence="3 4">
    <name type="scientific">Paenibacillus thiaminolyticus</name>
    <name type="common">Bacillus thiaminolyticus</name>
    <dbReference type="NCBI Taxonomy" id="49283"/>
    <lineage>
        <taxon>Bacteria</taxon>
        <taxon>Bacillati</taxon>
        <taxon>Bacillota</taxon>
        <taxon>Bacilli</taxon>
        <taxon>Bacillales</taxon>
        <taxon>Paenibacillaceae</taxon>
        <taxon>Paenibacillus</taxon>
    </lineage>
</organism>
<dbReference type="RefSeq" id="WP_119795651.1">
    <property type="nucleotide sequence ID" value="NZ_QYZD01000026.1"/>
</dbReference>
<dbReference type="AlphaFoldDB" id="A0A3A3GYI6"/>
<evidence type="ECO:0000256" key="1">
    <source>
        <dbReference type="SAM" id="Phobius"/>
    </source>
</evidence>
<sequence>MVLFHSMQTVTLWTIGVVILLLWFGSGKQPLAVVAAFYKALRHSRSFLFAFIGLILILLVNNFELTVEKALAINWDFTSHIHQLEGQFVHSIQKLFHHPLLTQAVAFFYIVVFQSLIVGSIAIYIAKDNLRMARAVCYAVIINYAVAIPFYLFFPVNEVWSYPPAAVEFRMLDVFPSFEENYRQLSGLDNCFPSLHTSISVTVALLASQSGNRRWAIFTSISALIVIFSIFYLGIHWLTDMIAGTILAITASWLGMKWAGVQASWNTELSKRSGKAYTKSYPDSKI</sequence>
<dbReference type="InterPro" id="IPR026841">
    <property type="entry name" value="Aur1/Ipt1"/>
</dbReference>
<dbReference type="OrthoDB" id="9775789at2"/>
<dbReference type="Gene3D" id="1.20.144.10">
    <property type="entry name" value="Phosphatidic acid phosphatase type 2/haloperoxidase"/>
    <property type="match status" value="1"/>
</dbReference>
<dbReference type="GO" id="GO:0016020">
    <property type="term" value="C:membrane"/>
    <property type="evidence" value="ECO:0007669"/>
    <property type="project" value="UniProtKB-SubCell"/>
</dbReference>
<feature type="transmembrane region" description="Helical" evidence="1">
    <location>
        <begin position="135"/>
        <end position="154"/>
    </location>
</feature>
<proteinExistence type="predicted"/>
<feature type="transmembrane region" description="Helical" evidence="1">
    <location>
        <begin position="6"/>
        <end position="25"/>
    </location>
</feature>
<dbReference type="CDD" id="cd03386">
    <property type="entry name" value="PAP2_Aur1_like"/>
    <property type="match status" value="1"/>
</dbReference>
<dbReference type="Pfam" id="PF14378">
    <property type="entry name" value="PAP2_3"/>
    <property type="match status" value="1"/>
</dbReference>
<feature type="transmembrane region" description="Helical" evidence="1">
    <location>
        <begin position="46"/>
        <end position="63"/>
    </location>
</feature>
<keyword evidence="1" id="KW-0472">Membrane</keyword>